<dbReference type="Proteomes" id="UP000029046">
    <property type="component" value="Unassembled WGS sequence"/>
</dbReference>
<comment type="caution">
    <text evidence="8">The sequence shown here is derived from an EMBL/GenBank/DDBJ whole genome shotgun (WGS) entry which is preliminary data.</text>
</comment>
<dbReference type="InterPro" id="IPR018053">
    <property type="entry name" value="Glyco_hydro_32_AS"/>
</dbReference>
<sequence>MNATLQSADSCAFAADGYTQLDVFVQRAEQDHAPTIRLHADGACVAERVMDADLYRQRFQIDLDPQERYTLEVVDATVPYLYLTGGENLLDRGIRVLDAATGDPMAGDGAPDFTDPTRAAVHFEPPEHWMNDPNGLCRFQGRYHLYYQFNPYGWGWDNMHWGHAASRDLVHWTYLPIILEPQRELHTRRGISGGAFSGSAITIDAEGRPCPGDDAAAIRFYLTRHFEVPGQPDTVEECQTTCVSTDSLTAGPETVVVRREGADFGRDFRDSKIETGFGGALMILATNLPSDQVPASGETGVSDANEGGWFTLSPHGEPDVDQPDPNRIPAIVTFRNDTPDLADDAWTYVGPMVADRGYAEGRTYECPDAFPLDGADVAIGAIMHIRTKDGCFQPIRWYTGRLDEQGRLDVGHSGWCDFGDCFYAVQSFRDDDGRRIAIGWLADHSGVRREAPGRANGAMSLPRELHVRDGRLFSRPVDEVYDLLIGGELPMSGEDGDWQVPGNAYYADLRPTGDCTAVLADTGEVRWTLECHDGEVRCFSQGAASDDLACVTHVDEVKRIEVFYDHGIIEVFVNDGEAAGAMLAYDERKNGGFSVSGDTSCEVCSLRR</sequence>
<dbReference type="SMART" id="SM00640">
    <property type="entry name" value="Glyco_32"/>
    <property type="match status" value="1"/>
</dbReference>
<name>A0A087ASY4_9BIFI</name>
<feature type="domain" description="Glycosyl hydrolase family 32 N-terminal" evidence="6">
    <location>
        <begin position="345"/>
        <end position="476"/>
    </location>
</feature>
<keyword evidence="9" id="KW-1185">Reference proteome</keyword>
<dbReference type="PANTHER" id="PTHR43101:SF1">
    <property type="entry name" value="BETA-FRUCTOSIDASE"/>
    <property type="match status" value="1"/>
</dbReference>
<keyword evidence="3 5" id="KW-0378">Hydrolase</keyword>
<keyword evidence="4 5" id="KW-0326">Glycosidase</keyword>
<dbReference type="GO" id="GO:0005975">
    <property type="term" value="P:carbohydrate metabolic process"/>
    <property type="evidence" value="ECO:0007669"/>
    <property type="project" value="InterPro"/>
</dbReference>
<evidence type="ECO:0000313" key="9">
    <source>
        <dbReference type="Proteomes" id="UP000029046"/>
    </source>
</evidence>
<protein>
    <recommendedName>
        <fullName evidence="2">beta-fructofuranosidase</fullName>
        <ecNumber evidence="2">3.2.1.26</ecNumber>
    </recommendedName>
</protein>
<dbReference type="EC" id="3.2.1.26" evidence="2"/>
<dbReference type="Pfam" id="PF00251">
    <property type="entry name" value="Glyco_hydro_32N"/>
    <property type="match status" value="2"/>
</dbReference>
<reference evidence="8 9" key="1">
    <citation type="submission" date="2014-03" db="EMBL/GenBank/DDBJ databases">
        <title>Genomics of Bifidobacteria.</title>
        <authorList>
            <person name="Ventura M."/>
            <person name="Milani C."/>
            <person name="Lugli G.A."/>
        </authorList>
    </citation>
    <scope>NUCLEOTIDE SEQUENCE [LARGE SCALE GENOMIC DNA]</scope>
    <source>
        <strain evidence="8 9">LMG 11586</strain>
    </source>
</reference>
<dbReference type="InterPro" id="IPR013148">
    <property type="entry name" value="Glyco_hydro_32_N"/>
</dbReference>
<dbReference type="PANTHER" id="PTHR43101">
    <property type="entry name" value="BETA-FRUCTOSIDASE"/>
    <property type="match status" value="1"/>
</dbReference>
<dbReference type="OrthoDB" id="9776657at2"/>
<dbReference type="SUPFAM" id="SSF49899">
    <property type="entry name" value="Concanavalin A-like lectins/glucanases"/>
    <property type="match status" value="1"/>
</dbReference>
<dbReference type="InterPro" id="IPR013189">
    <property type="entry name" value="Glyco_hydro_32_C"/>
</dbReference>
<organism evidence="8 9">
    <name type="scientific">Bifidobacterium pullorum subsp. gallinarum</name>
    <dbReference type="NCBI Taxonomy" id="78344"/>
    <lineage>
        <taxon>Bacteria</taxon>
        <taxon>Bacillati</taxon>
        <taxon>Actinomycetota</taxon>
        <taxon>Actinomycetes</taxon>
        <taxon>Bifidobacteriales</taxon>
        <taxon>Bifidobacteriaceae</taxon>
        <taxon>Bifidobacterium</taxon>
    </lineage>
</organism>
<evidence type="ECO:0000256" key="2">
    <source>
        <dbReference type="ARBA" id="ARBA00012758"/>
    </source>
</evidence>
<gene>
    <name evidence="8" type="ORF">BIGA_0415</name>
</gene>
<evidence type="ECO:0000256" key="3">
    <source>
        <dbReference type="ARBA" id="ARBA00022801"/>
    </source>
</evidence>
<feature type="domain" description="Glycosyl hydrolase family 32 N-terminal" evidence="6">
    <location>
        <begin position="122"/>
        <end position="286"/>
    </location>
</feature>
<comment type="similarity">
    <text evidence="1 5">Belongs to the glycosyl hydrolase 32 family.</text>
</comment>
<accession>A0A087ASY4</accession>
<evidence type="ECO:0000259" key="6">
    <source>
        <dbReference type="Pfam" id="PF00251"/>
    </source>
</evidence>
<dbReference type="InterPro" id="IPR013320">
    <property type="entry name" value="ConA-like_dom_sf"/>
</dbReference>
<dbReference type="EMBL" id="JGYX01000001">
    <property type="protein sequence ID" value="KFI61884.1"/>
    <property type="molecule type" value="Genomic_DNA"/>
</dbReference>
<dbReference type="InterPro" id="IPR001362">
    <property type="entry name" value="Glyco_hydro_32"/>
</dbReference>
<evidence type="ECO:0000259" key="7">
    <source>
        <dbReference type="Pfam" id="PF08244"/>
    </source>
</evidence>
<feature type="domain" description="Glycosyl hydrolase family 32 C-terminal" evidence="7">
    <location>
        <begin position="551"/>
        <end position="595"/>
    </location>
</feature>
<dbReference type="GO" id="GO:0004564">
    <property type="term" value="F:beta-fructofuranosidase activity"/>
    <property type="evidence" value="ECO:0007669"/>
    <property type="project" value="UniProtKB-EC"/>
</dbReference>
<dbReference type="AlphaFoldDB" id="A0A087ASY4"/>
<evidence type="ECO:0000256" key="5">
    <source>
        <dbReference type="RuleBase" id="RU362110"/>
    </source>
</evidence>
<dbReference type="SUPFAM" id="SSF75005">
    <property type="entry name" value="Arabinanase/levansucrase/invertase"/>
    <property type="match status" value="1"/>
</dbReference>
<dbReference type="Gene3D" id="2.115.10.20">
    <property type="entry name" value="Glycosyl hydrolase domain, family 43"/>
    <property type="match status" value="1"/>
</dbReference>
<dbReference type="InterPro" id="IPR023296">
    <property type="entry name" value="Glyco_hydro_beta-prop_sf"/>
</dbReference>
<dbReference type="InterPro" id="IPR051214">
    <property type="entry name" value="GH32_Enzymes"/>
</dbReference>
<evidence type="ECO:0000313" key="8">
    <source>
        <dbReference type="EMBL" id="KFI61884.1"/>
    </source>
</evidence>
<dbReference type="Pfam" id="PF08244">
    <property type="entry name" value="Glyco_hydro_32C"/>
    <property type="match status" value="1"/>
</dbReference>
<evidence type="ECO:0000256" key="4">
    <source>
        <dbReference type="ARBA" id="ARBA00023295"/>
    </source>
</evidence>
<dbReference type="RefSeq" id="WP_051917008.1">
    <property type="nucleotide sequence ID" value="NZ_JGYX01000001.1"/>
</dbReference>
<dbReference type="Gene3D" id="2.60.120.560">
    <property type="entry name" value="Exo-inulinase, domain 1"/>
    <property type="match status" value="1"/>
</dbReference>
<evidence type="ECO:0000256" key="1">
    <source>
        <dbReference type="ARBA" id="ARBA00009902"/>
    </source>
</evidence>
<proteinExistence type="inferred from homology"/>
<dbReference type="PROSITE" id="PS00609">
    <property type="entry name" value="GLYCOSYL_HYDROL_F32"/>
    <property type="match status" value="1"/>
</dbReference>
<dbReference type="eggNOG" id="COG1621">
    <property type="taxonomic scope" value="Bacteria"/>
</dbReference>